<keyword evidence="3" id="KW-1185">Reference proteome</keyword>
<comment type="caution">
    <text evidence="2">The sequence shown here is derived from an EMBL/GenBank/DDBJ whole genome shotgun (WGS) entry which is preliminary data.</text>
</comment>
<feature type="compositionally biased region" description="Polar residues" evidence="1">
    <location>
        <begin position="383"/>
        <end position="407"/>
    </location>
</feature>
<gene>
    <name evidence="2" type="ORF">BaOVIS_003720</name>
</gene>
<reference evidence="2" key="1">
    <citation type="submission" date="2019-12" db="EMBL/GenBank/DDBJ databases">
        <title>Genome sequence of Babesia ovis.</title>
        <authorList>
            <person name="Yamagishi J."/>
            <person name="Sevinc F."/>
            <person name="Xuan X."/>
        </authorList>
    </citation>
    <scope>NUCLEOTIDE SEQUENCE</scope>
    <source>
        <strain evidence="2">Selcuk</strain>
    </source>
</reference>
<dbReference type="OrthoDB" id="361487at2759"/>
<evidence type="ECO:0000256" key="1">
    <source>
        <dbReference type="SAM" id="MobiDB-lite"/>
    </source>
</evidence>
<feature type="region of interest" description="Disordered" evidence="1">
    <location>
        <begin position="383"/>
        <end position="412"/>
    </location>
</feature>
<keyword evidence="2" id="KW-0808">Transferase</keyword>
<evidence type="ECO:0000313" key="3">
    <source>
        <dbReference type="Proteomes" id="UP001057455"/>
    </source>
</evidence>
<protein>
    <submittedName>
        <fullName evidence="2">Deoxyguanosine kinase, putative</fullName>
    </submittedName>
</protein>
<keyword evidence="2" id="KW-0418">Kinase</keyword>
<dbReference type="GO" id="GO:0016301">
    <property type="term" value="F:kinase activity"/>
    <property type="evidence" value="ECO:0007669"/>
    <property type="project" value="UniProtKB-KW"/>
</dbReference>
<dbReference type="EMBL" id="BLIY01000003">
    <property type="protein sequence ID" value="GFE52968.1"/>
    <property type="molecule type" value="Genomic_DNA"/>
</dbReference>
<accession>A0A9W5TA53</accession>
<dbReference type="Proteomes" id="UP001057455">
    <property type="component" value="Unassembled WGS sequence"/>
</dbReference>
<evidence type="ECO:0000313" key="2">
    <source>
        <dbReference type="EMBL" id="GFE52968.1"/>
    </source>
</evidence>
<name>A0A9W5TA53_BABOV</name>
<proteinExistence type="predicted"/>
<dbReference type="AlphaFoldDB" id="A0A9W5TA53"/>
<organism evidence="2 3">
    <name type="scientific">Babesia ovis</name>
    <dbReference type="NCBI Taxonomy" id="5869"/>
    <lineage>
        <taxon>Eukaryota</taxon>
        <taxon>Sar</taxon>
        <taxon>Alveolata</taxon>
        <taxon>Apicomplexa</taxon>
        <taxon>Aconoidasida</taxon>
        <taxon>Piroplasmida</taxon>
        <taxon>Babesiidae</taxon>
        <taxon>Babesia</taxon>
    </lineage>
</organism>
<sequence>MGLYQRQELLQALHERFEPLVHDVNLRECVVRVNDTNEVIRTSELYNFFDLTDVDINSPNELKKILDRDFLSGIKLLRSINTRDIRLYELYPLFRRILILTEGFLLQVRNSDRFKERLNEDDMSLIPEISLFTVLDDIYATICGSNIERDVLLSGLSTFSGVTGNRLGTVLQSASTFASLLLPIIRHSLDNSTSNTLELELSTFTFAALQRLSAMFLLLLVIDQLLSSENDVYSIEEADSTSADLSPVGLTDSMLRLACLCKETLQEPLMTRVSAPYLCVSWQEDVVVPILDLLTSTFYHVNKLDVSNEALIDLVIETTKMFIYKVNNDCDPSPVTIDRILLYGRLLISMFSKGTEEVNVILWSHFNARLSHVLKVQQNVAANSSGANSTPNKLSINDTSISGSTNDVSPSPRPVSISVMALVGEGELKHQLKTFATTLDYYIHHASDLFEVLFTGYQRDTDTEMVECISQLFVHFSGLVQLVDALGYITQRFPNSEISELLNHVLTTLWSIIISLGSKMSFDVSKACFYYLGSEYHSSNMAAQICCFKSLKWDLESLQQCYYADDGEYDLRVHMLASLLRNASGLCCVCVSYGPNDDRRVNVNHLSIPFNLIARWFIMEIQLFDFEGSGLVDEFIGWCHSLRSEEYMLAHYLCHLIARLSKEDDSIADGARYILDILLGICMNSEAGNNGPPIVLKGLNPGRTNAFRCIGVLLHNGLFTEWFMRNIMIPQTCAFVFHVRQHISMLGLADSLEQLSLGCYFVTQGLECECISAPIVGCSQNLLCFIELITTIPIDYYKQDSDDHLSQMIGHMLNVLCSLTTHTAQLLYTNKETWDVETLFRMFLLTVRLASALVHTGHFGRKDVEVVSLLKLFSVLCMSSVRLTQDVDIYLSMVQDAIRIFHAIFEHVPVKEQLLKLHRGFMTVLFSKMESHPGFLLRHDIYKNVPSAMFEQLCSNFNNVLQKARSLSHYYGTLYNFRIWMALRRHGIESESIQDEYMDSSLCVADDLAEVRIALNIAFLVFCRLNDVRNMSCISDLVEKGSAIGMYNRT</sequence>